<dbReference type="Proteomes" id="UP000596381">
    <property type="component" value="Segment"/>
</dbReference>
<accession>A0A7U0GBV4</accession>
<reference evidence="1 2" key="1">
    <citation type="submission" date="2020-12" db="EMBL/GenBank/DDBJ databases">
        <title>Genomic characterization of four novel bacteriophages infecting Klebsiella pneumoniae.</title>
        <authorList>
            <person name="Estrada Bonilla B."/>
            <person name="Costa A.R."/>
            <person name="van Rossum T."/>
            <person name="Hagedoorn S."/>
            <person name="Wallinga H."/>
            <person name="Xiao M."/>
            <person name="Song W."/>
            <person name="Haas P.-J."/>
            <person name="Nobrega F.L."/>
            <person name="Brouns S.J.J."/>
        </authorList>
    </citation>
    <scope>NUCLEOTIDE SEQUENCE [LARGE SCALE GENOMIC DNA]</scope>
</reference>
<keyword evidence="2" id="KW-1185">Reference proteome</keyword>
<evidence type="ECO:0000313" key="1">
    <source>
        <dbReference type="EMBL" id="QQV92303.1"/>
    </source>
</evidence>
<proteinExistence type="predicted"/>
<name>A0A7U0GBV4_9CAUD</name>
<evidence type="ECO:0000313" key="2">
    <source>
        <dbReference type="Proteomes" id="UP000596381"/>
    </source>
</evidence>
<sequence length="97" mass="10650">MIAKKVSKTQPIGDTKYPYIGDIINESELRLMASNDALFLAASNLIEKEPDEFTAVVGTPTGTIVANACGSIELPIRTIKLGQRLSFRQLTREVNKK</sequence>
<dbReference type="EMBL" id="MW394391">
    <property type="protein sequence ID" value="QQV92303.1"/>
    <property type="molecule type" value="Genomic_DNA"/>
</dbReference>
<gene>
    <name evidence="1" type="ORF">vBKpMFBKp24_286</name>
</gene>
<organism evidence="1 2">
    <name type="scientific">Klebsiella phage vB_KpM_FBKp24</name>
    <dbReference type="NCBI Taxonomy" id="2801834"/>
    <lineage>
        <taxon>Viruses</taxon>
        <taxon>Duplodnaviria</taxon>
        <taxon>Heunggongvirae</taxon>
        <taxon>Uroviricota</taxon>
        <taxon>Caudoviricetes</taxon>
        <taxon>Chimalliviridae</taxon>
        <taxon>Maaswegvirus</taxon>
        <taxon>Maaswegvirus Kp24</taxon>
    </lineage>
</organism>
<protein>
    <submittedName>
        <fullName evidence="1">Uncharacterized protein</fullName>
    </submittedName>
</protein>